<feature type="compositionally biased region" description="Basic and acidic residues" evidence="1">
    <location>
        <begin position="910"/>
        <end position="923"/>
    </location>
</feature>
<dbReference type="Pfam" id="PF18821">
    <property type="entry name" value="LPD7"/>
    <property type="match status" value="1"/>
</dbReference>
<feature type="compositionally biased region" description="Basic and acidic residues" evidence="1">
    <location>
        <begin position="877"/>
        <end position="892"/>
    </location>
</feature>
<comment type="caution">
    <text evidence="3">The sequence shown here is derived from an EMBL/GenBank/DDBJ whole genome shotgun (WGS) entry which is preliminary data.</text>
</comment>
<dbReference type="InterPro" id="IPR040677">
    <property type="entry name" value="LPD7"/>
</dbReference>
<feature type="domain" description="Large polyvalent protein-associated" evidence="2">
    <location>
        <begin position="778"/>
        <end position="864"/>
    </location>
</feature>
<evidence type="ECO:0000259" key="2">
    <source>
        <dbReference type="Pfam" id="PF18821"/>
    </source>
</evidence>
<feature type="compositionally biased region" description="Basic and acidic residues" evidence="1">
    <location>
        <begin position="930"/>
        <end position="940"/>
    </location>
</feature>
<feature type="region of interest" description="Disordered" evidence="1">
    <location>
        <begin position="654"/>
        <end position="688"/>
    </location>
</feature>
<name>A0ABV4EEA9_9GAMM</name>
<accession>A0ABV4EEA9</accession>
<feature type="compositionally biased region" description="Low complexity" evidence="1">
    <location>
        <begin position="409"/>
        <end position="421"/>
    </location>
</feature>
<dbReference type="EMBL" id="JBGFFX010000019">
    <property type="protein sequence ID" value="MEY8773133.1"/>
    <property type="molecule type" value="Genomic_DNA"/>
</dbReference>
<feature type="region of interest" description="Disordered" evidence="1">
    <location>
        <begin position="1216"/>
        <end position="1264"/>
    </location>
</feature>
<protein>
    <submittedName>
        <fullName evidence="3">LPD7 domain-containing protein</fullName>
    </submittedName>
</protein>
<evidence type="ECO:0000313" key="4">
    <source>
        <dbReference type="Proteomes" id="UP001565243"/>
    </source>
</evidence>
<evidence type="ECO:0000256" key="1">
    <source>
        <dbReference type="SAM" id="MobiDB-lite"/>
    </source>
</evidence>
<proteinExistence type="predicted"/>
<evidence type="ECO:0000313" key="3">
    <source>
        <dbReference type="EMBL" id="MEY8773133.1"/>
    </source>
</evidence>
<feature type="region of interest" description="Disordered" evidence="1">
    <location>
        <begin position="877"/>
        <end position="940"/>
    </location>
</feature>
<feature type="compositionally biased region" description="Low complexity" evidence="1">
    <location>
        <begin position="660"/>
        <end position="673"/>
    </location>
</feature>
<feature type="compositionally biased region" description="Low complexity" evidence="1">
    <location>
        <begin position="530"/>
        <end position="550"/>
    </location>
</feature>
<gene>
    <name evidence="3" type="ORF">AB6T85_22275</name>
</gene>
<feature type="compositionally biased region" description="Low complexity" evidence="1">
    <location>
        <begin position="894"/>
        <end position="907"/>
    </location>
</feature>
<reference evidence="3 4" key="1">
    <citation type="submission" date="2024-07" db="EMBL/GenBank/DDBJ databases">
        <authorList>
            <person name="Hebao G."/>
        </authorList>
    </citation>
    <scope>NUCLEOTIDE SEQUENCE [LARGE SCALE GENOMIC DNA]</scope>
    <source>
        <strain evidence="3 4">ACCC 02193</strain>
    </source>
</reference>
<feature type="compositionally biased region" description="Basic and acidic residues" evidence="1">
    <location>
        <begin position="736"/>
        <end position="745"/>
    </location>
</feature>
<feature type="region of interest" description="Disordered" evidence="1">
    <location>
        <begin position="710"/>
        <end position="745"/>
    </location>
</feature>
<feature type="region of interest" description="Disordered" evidence="1">
    <location>
        <begin position="530"/>
        <end position="553"/>
    </location>
</feature>
<dbReference type="RefSeq" id="WP_369896735.1">
    <property type="nucleotide sequence ID" value="NZ_JBGFFX010000019.1"/>
</dbReference>
<keyword evidence="4" id="KW-1185">Reference proteome</keyword>
<dbReference type="Proteomes" id="UP001565243">
    <property type="component" value="Unassembled WGS sequence"/>
</dbReference>
<feature type="region of interest" description="Disordered" evidence="1">
    <location>
        <begin position="390"/>
        <end position="421"/>
    </location>
</feature>
<sequence>MAKPEIATERTRLTIPWDDRERAMRAAGRLADGSNALDYVREEKVWYAQPGANLTRLKEWIFDPNQTPTAAPVMDLTKLEEEFNHWLELQGAILREPAKLDGVKVYVDTEGSRVGSQKGAYQGFLDGRPAGWFRNYKTDDEPRKWVSSGQKIDPAQLAQMRAEAAAQREVREGQRQQSHNEVAARLMDEYNRLPDATGEVAYLRDKQVKAADGVKVDARGNAVIPLYNADNEFRTLERIWTDGTKHLEKGGQAWGSFFVVGGQLQDGDDLLYAEGYATAASISQAVGKPVIMTVNAGNMVEVAGHLKEAFPASQHYFLADNDIYSDENAGLEKANEAAELTGGHVLTPVFREPREGLTDYNDLHVSEGLNHVREQIENSINQINRVETMPSVTPQEDPAVSQPEQGLNPTAGTPAAAEPAPAAPVASAPAVAGSAPAAPVVSAPATVEPAPAVPVASEPAAAESAPAAPVVSEPVAAEPAPAAPVAGTPAAAEPAPAAPVASAPAAAESAPAAPVASAPAAAESAPAVPVASEPAAAEPAPAAPVASESGAKGEDIRDALDQAVNGSAEFISEANVSVLENEARQGTAGLVQNYEDGTYEVLVAITDSENDDDVFQVAKGLPLEAAERQVAFLNGHDLKDIAALMREQLEPLREEKTLTASPSSPASPADDAAWNGQYSDSDDDINSSADDMEAYAAMMGAAGAASAEAAAAEKPATSDLRDASSQDGGGQAANAGEEKKKKADAEAEAVNGISWATAADAAQSPKERIDLEGLIARFTYRAEKDHTAFMLDGQDAFYDYATHMRMASPEASQSEEMILAAVLTASKQHPKGIEITGTDEFKDRVLSLISEYNIDARLSNPEQRVKLLELKKASEPADEKIANAQQGKKEDAQQETSQQSSTAAPQDGMRWAESDSVKPEHQNKTGGHAGAEDKSPGDGWEKGVIIAHGPANYEWKKDESLNYFVKLKNEHGEKVLWGKDLERAVKDAGVDNDRLVTIKKLGFVDVEVDAPVRDENDKIIRYEKIQTKRNEWEVKPVYPQPAAGNEQAYKPSELVPYDAATFQKMRTTVQQLTGVDLSREPVPEKEIYWFLPNGKPAPEEMAKPAGYKLPQESKTAGALLLVAPHKKGEKPDYALFESRKGFMQGVVKDKESGEYHSVIGKVNTRKDNNGEWKTYMTLSAINKNAQSGIVLHGYGHVDQSGKGLVYRNTIANEKQPQHLQPASDDVKNKAVMKQLFHPSNAAKRKDDERREQTHAPVAKSAPRP</sequence>
<organism evidence="3 4">
    <name type="scientific">Erwinia aeris</name>
    <dbReference type="NCBI Taxonomy" id="3239803"/>
    <lineage>
        <taxon>Bacteria</taxon>
        <taxon>Pseudomonadati</taxon>
        <taxon>Pseudomonadota</taxon>
        <taxon>Gammaproteobacteria</taxon>
        <taxon>Enterobacterales</taxon>
        <taxon>Erwiniaceae</taxon>
        <taxon>Erwinia</taxon>
    </lineage>
</organism>
<feature type="compositionally biased region" description="Basic and acidic residues" evidence="1">
    <location>
        <begin position="1243"/>
        <end position="1253"/>
    </location>
</feature>